<accession>M8AAS7</accession>
<feature type="compositionally biased region" description="Basic and acidic residues" evidence="1">
    <location>
        <begin position="1"/>
        <end position="15"/>
    </location>
</feature>
<feature type="region of interest" description="Disordered" evidence="1">
    <location>
        <begin position="50"/>
        <end position="166"/>
    </location>
</feature>
<organism evidence="2">
    <name type="scientific">Triticum urartu</name>
    <name type="common">Red wild einkorn</name>
    <name type="synonym">Crithodium urartu</name>
    <dbReference type="NCBI Taxonomy" id="4572"/>
    <lineage>
        <taxon>Eukaryota</taxon>
        <taxon>Viridiplantae</taxon>
        <taxon>Streptophyta</taxon>
        <taxon>Embryophyta</taxon>
        <taxon>Tracheophyta</taxon>
        <taxon>Spermatophyta</taxon>
        <taxon>Magnoliopsida</taxon>
        <taxon>Liliopsida</taxon>
        <taxon>Poales</taxon>
        <taxon>Poaceae</taxon>
        <taxon>BOP clade</taxon>
        <taxon>Pooideae</taxon>
        <taxon>Triticodae</taxon>
        <taxon>Triticeae</taxon>
        <taxon>Triticinae</taxon>
        <taxon>Triticum</taxon>
    </lineage>
</organism>
<proteinExistence type="predicted"/>
<evidence type="ECO:0000313" key="2">
    <source>
        <dbReference type="EMBL" id="EMS61815.1"/>
    </source>
</evidence>
<protein>
    <submittedName>
        <fullName evidence="2">Uncharacterized protein</fullName>
    </submittedName>
</protein>
<reference evidence="2" key="1">
    <citation type="journal article" date="2013" name="Nature">
        <title>Draft genome of the wheat A-genome progenitor Triticum urartu.</title>
        <authorList>
            <person name="Ling H.Q."/>
            <person name="Zhao S."/>
            <person name="Liu D."/>
            <person name="Wang J."/>
            <person name="Sun H."/>
            <person name="Zhang C."/>
            <person name="Fan H."/>
            <person name="Li D."/>
            <person name="Dong L."/>
            <person name="Tao Y."/>
            <person name="Gao C."/>
            <person name="Wu H."/>
            <person name="Li Y."/>
            <person name="Cui Y."/>
            <person name="Guo X."/>
            <person name="Zheng S."/>
            <person name="Wang B."/>
            <person name="Yu K."/>
            <person name="Liang Q."/>
            <person name="Yang W."/>
            <person name="Lou X."/>
            <person name="Chen J."/>
            <person name="Feng M."/>
            <person name="Jian J."/>
            <person name="Zhang X."/>
            <person name="Luo G."/>
            <person name="Jiang Y."/>
            <person name="Liu J."/>
            <person name="Wang Z."/>
            <person name="Sha Y."/>
            <person name="Zhang B."/>
            <person name="Wu H."/>
            <person name="Tang D."/>
            <person name="Shen Q."/>
            <person name="Xue P."/>
            <person name="Zou S."/>
            <person name="Wang X."/>
            <person name="Liu X."/>
            <person name="Wang F."/>
            <person name="Yang Y."/>
            <person name="An X."/>
            <person name="Dong Z."/>
            <person name="Zhang K."/>
            <person name="Zhang X."/>
            <person name="Luo M.C."/>
            <person name="Dvorak J."/>
            <person name="Tong Y."/>
            <person name="Wang J."/>
            <person name="Yang H."/>
            <person name="Li Z."/>
            <person name="Wang D."/>
            <person name="Zhang A."/>
            <person name="Wang J."/>
        </authorList>
    </citation>
    <scope>NUCLEOTIDE SEQUENCE</scope>
</reference>
<dbReference type="EMBL" id="KD090243">
    <property type="protein sequence ID" value="EMS61815.1"/>
    <property type="molecule type" value="Genomic_DNA"/>
</dbReference>
<gene>
    <name evidence="2" type="ORF">TRIUR3_30041</name>
</gene>
<feature type="compositionally biased region" description="Basic and acidic residues" evidence="1">
    <location>
        <begin position="94"/>
        <end position="106"/>
    </location>
</feature>
<feature type="compositionally biased region" description="Polar residues" evidence="1">
    <location>
        <begin position="126"/>
        <end position="145"/>
    </location>
</feature>
<evidence type="ECO:0000256" key="1">
    <source>
        <dbReference type="SAM" id="MobiDB-lite"/>
    </source>
</evidence>
<sequence length="187" mass="20664">MAPEEQRKRREERTRGAWGAGGGLGKEEGLGAAEEEAGRRIREACVMREETARPQRPVGMVLQQQEVNGGAAARRRARRPGLTGRSDDGVIGWRGDEVVGETEQRNEVTGGGSNREQAPVAGISWAATTRSLAGQGDDSWSQQGSDAMEVRARLREEDEGTKRDSSWHDKFFVTEDHLIFGERLKNY</sequence>
<dbReference type="AlphaFoldDB" id="M8AAS7"/>
<feature type="region of interest" description="Disordered" evidence="1">
    <location>
        <begin position="1"/>
        <end position="36"/>
    </location>
</feature>
<feature type="compositionally biased region" description="Basic and acidic residues" evidence="1">
    <location>
        <begin position="148"/>
        <end position="166"/>
    </location>
</feature>
<name>M8AAS7_TRIUA</name>